<dbReference type="EMBL" id="CP114014">
    <property type="protein sequence ID" value="XAY05022.1"/>
    <property type="molecule type" value="Genomic_DNA"/>
</dbReference>
<feature type="domain" description="Cyclodeaminase/cyclohydrolase" evidence="2">
    <location>
        <begin position="19"/>
        <end position="198"/>
    </location>
</feature>
<evidence type="ECO:0000313" key="3">
    <source>
        <dbReference type="EMBL" id="XAY05022.1"/>
    </source>
</evidence>
<dbReference type="KEGG" id="parq:DSM112329_01863"/>
<proteinExistence type="predicted"/>
<dbReference type="Gene3D" id="1.20.120.680">
    <property type="entry name" value="Formiminotetrahydrofolate cyclodeaminase monomer, up-and-down helical bundle"/>
    <property type="match status" value="1"/>
</dbReference>
<dbReference type="InterPro" id="IPR036178">
    <property type="entry name" value="Formintransfe-cycloase-like_sf"/>
</dbReference>
<dbReference type="Pfam" id="PF04961">
    <property type="entry name" value="FTCD_C"/>
    <property type="match status" value="1"/>
</dbReference>
<dbReference type="InterPro" id="IPR007044">
    <property type="entry name" value="Cyclodeamin/CycHdrlase"/>
</dbReference>
<dbReference type="RefSeq" id="WP_354701544.1">
    <property type="nucleotide sequence ID" value="NZ_CP114014.1"/>
</dbReference>
<organism evidence="3">
    <name type="scientific">Paraconexibacter sp. AEG42_29</name>
    <dbReference type="NCBI Taxonomy" id="2997339"/>
    <lineage>
        <taxon>Bacteria</taxon>
        <taxon>Bacillati</taxon>
        <taxon>Actinomycetota</taxon>
        <taxon>Thermoleophilia</taxon>
        <taxon>Solirubrobacterales</taxon>
        <taxon>Paraconexibacteraceae</taxon>
        <taxon>Paraconexibacter</taxon>
    </lineage>
</organism>
<protein>
    <recommendedName>
        <fullName evidence="2">Cyclodeaminase/cyclohydrolase domain-containing protein</fullName>
    </recommendedName>
</protein>
<name>A0AAU7AU70_9ACTN</name>
<reference evidence="3" key="1">
    <citation type="submission" date="2022-12" db="EMBL/GenBank/DDBJ databases">
        <title>Paraconexibacter alkalitolerans sp. nov. and Baekduia alba sp. nov., isolated from soil and emended description of the genera Paraconexibacter (Chun et al., 2020) and Baekduia (An et al., 2020).</title>
        <authorList>
            <person name="Vieira S."/>
            <person name="Huber K.J."/>
            <person name="Geppert A."/>
            <person name="Wolf J."/>
            <person name="Neumann-Schaal M."/>
            <person name="Muesken M."/>
            <person name="Overmann J."/>
        </authorList>
    </citation>
    <scope>NUCLEOTIDE SEQUENCE</scope>
    <source>
        <strain evidence="3">AEG42_29</strain>
    </source>
</reference>
<dbReference type="AlphaFoldDB" id="A0AAU7AU70"/>
<dbReference type="SUPFAM" id="SSF101262">
    <property type="entry name" value="Methenyltetrahydrofolate cyclohydrolase-like"/>
    <property type="match status" value="1"/>
</dbReference>
<dbReference type="GO" id="GO:0003824">
    <property type="term" value="F:catalytic activity"/>
    <property type="evidence" value="ECO:0007669"/>
    <property type="project" value="InterPro"/>
</dbReference>
<gene>
    <name evidence="3" type="ORF">DSM112329_01863</name>
</gene>
<evidence type="ECO:0000256" key="1">
    <source>
        <dbReference type="SAM" id="MobiDB-lite"/>
    </source>
</evidence>
<sequence>MPGTDPQRGERAASRPLLQMLEDIAHGRDATASGSAAAMTAATAAALISMAARASRASWADAGGAIAQAESLRSRLQAHIATDADAYQQARSLLAQSGKDRDHRGAPRAPGAPAATPDERERALTSALIHAAQEPLLIAEAAAEVAEVAVWTVGDGCADHRADAVGAVLLAAAACRTAAHLVEINLGLPAGHAFRARAAAATAAVAAHEATVLASAL</sequence>
<accession>A0AAU7AU70</accession>
<feature type="region of interest" description="Disordered" evidence="1">
    <location>
        <begin position="96"/>
        <end position="120"/>
    </location>
</feature>
<evidence type="ECO:0000259" key="2">
    <source>
        <dbReference type="Pfam" id="PF04961"/>
    </source>
</evidence>